<evidence type="ECO:0000313" key="1">
    <source>
        <dbReference type="EMBL" id="SES49110.1"/>
    </source>
</evidence>
<dbReference type="EMBL" id="FOGI01000024">
    <property type="protein sequence ID" value="SES49110.1"/>
    <property type="molecule type" value="Genomic_DNA"/>
</dbReference>
<dbReference type="STRING" id="155974.SAMN04487818_12429"/>
<sequence>MAHLIDIGEDGTAAFVSANKPAWHQLGTVVPGPMTVADALKLAKLDNWDVRLDPAASPSTGTQCPECSAKLGATHGDMCEIGDHEGEDDTRLVVEDDCVEWLTTDDYRAVTRISPFTGKRELLSFVGPEYTPISNELMGETLVAILDQSGAVVDTAGALRGGKETFITARIPKGIMVGGVDPVQMNLAALGYFHQGRANEFLATMVRVVCANTQTAAIHGHVSRWAFRHTPSGPDKVANARDALKITFDYADAFAEEAEKMIGQDLAIKEFEALCREIWPAPADDARSDVKERDDLLTTELMTIFKGDTNANIGGRRKKGTHWSGFQTIGEYIDHRAPVAGENAATARAERALMGRGNQIKHQAFKLFQVA</sequence>
<dbReference type="AlphaFoldDB" id="A0A1H9XSH5"/>
<dbReference type="Pfam" id="PF06067">
    <property type="entry name" value="DUF932"/>
    <property type="match status" value="1"/>
</dbReference>
<dbReference type="Proteomes" id="UP000199051">
    <property type="component" value="Unassembled WGS sequence"/>
</dbReference>
<gene>
    <name evidence="1" type="ORF">SAMN04487818_12429</name>
</gene>
<name>A0A1H9XSH5_9PSEU</name>
<proteinExistence type="predicted"/>
<protein>
    <submittedName>
        <fullName evidence="1">Phage/plasmid-like protein TIGR03299</fullName>
    </submittedName>
</protein>
<dbReference type="NCBIfam" id="TIGR03299">
    <property type="entry name" value="LGT_TIGR03299"/>
    <property type="match status" value="1"/>
</dbReference>
<dbReference type="InterPro" id="IPR017686">
    <property type="entry name" value="Phg/plasmid-like_prot"/>
</dbReference>
<accession>A0A1H9XSH5</accession>
<keyword evidence="2" id="KW-1185">Reference proteome</keyword>
<dbReference type="InterPro" id="IPR026325">
    <property type="entry name" value="DUF932"/>
</dbReference>
<organism evidence="1 2">
    <name type="scientific">Actinokineospora terrae</name>
    <dbReference type="NCBI Taxonomy" id="155974"/>
    <lineage>
        <taxon>Bacteria</taxon>
        <taxon>Bacillati</taxon>
        <taxon>Actinomycetota</taxon>
        <taxon>Actinomycetes</taxon>
        <taxon>Pseudonocardiales</taxon>
        <taxon>Pseudonocardiaceae</taxon>
        <taxon>Actinokineospora</taxon>
    </lineage>
</organism>
<reference evidence="2" key="1">
    <citation type="submission" date="2016-10" db="EMBL/GenBank/DDBJ databases">
        <authorList>
            <person name="Varghese N."/>
            <person name="Submissions S."/>
        </authorList>
    </citation>
    <scope>NUCLEOTIDE SEQUENCE [LARGE SCALE GENOMIC DNA]</scope>
    <source>
        <strain evidence="2">DSM 44260</strain>
    </source>
</reference>
<evidence type="ECO:0000313" key="2">
    <source>
        <dbReference type="Proteomes" id="UP000199051"/>
    </source>
</evidence>